<name>A0A4P9ZSA1_9FUNG</name>
<dbReference type="EMBL" id="ML002725">
    <property type="protein sequence ID" value="RKP36068.1"/>
    <property type="molecule type" value="Genomic_DNA"/>
</dbReference>
<feature type="region of interest" description="Disordered" evidence="1">
    <location>
        <begin position="128"/>
        <end position="179"/>
    </location>
</feature>
<feature type="compositionally biased region" description="Low complexity" evidence="1">
    <location>
        <begin position="75"/>
        <end position="89"/>
    </location>
</feature>
<keyword evidence="3" id="KW-1185">Reference proteome</keyword>
<feature type="compositionally biased region" description="Polar residues" evidence="1">
    <location>
        <begin position="136"/>
        <end position="176"/>
    </location>
</feature>
<gene>
    <name evidence="2" type="ORF">BJ085DRAFT_40566</name>
</gene>
<accession>A0A4P9ZSA1</accession>
<proteinExistence type="predicted"/>
<feature type="region of interest" description="Disordered" evidence="1">
    <location>
        <begin position="41"/>
        <end position="89"/>
    </location>
</feature>
<dbReference type="AlphaFoldDB" id="A0A4P9ZSA1"/>
<protein>
    <submittedName>
        <fullName evidence="2">Uncharacterized protein</fullName>
    </submittedName>
</protein>
<evidence type="ECO:0000256" key="1">
    <source>
        <dbReference type="SAM" id="MobiDB-lite"/>
    </source>
</evidence>
<feature type="compositionally biased region" description="Polar residues" evidence="1">
    <location>
        <begin position="56"/>
        <end position="70"/>
    </location>
</feature>
<sequence length="270" mass="29178">MEMDPQIDAKQVPNLANVYSGDLLHEPAFDIEEYLNFDDTDDAQLTDPAGSPLPSAPNQQLNLPNPSGESELNHAGNSSTGEAGSEASGGIASAQLGTLDLGPLDPATRLDLLRHIALLRNSPHFVLPDPKRQRIDSASSTAAINQPEIQMHTPGTTSLPLSLSRTQKSDSGSGNVDSKAEPVYIPKATRERQEIETIIEDPNFMRRISFSSCERVSQKAFARIEISKSCPEEANSGNEASLTKEAIKDMCSVIGGPDICEEIEANWVWI</sequence>
<evidence type="ECO:0000313" key="3">
    <source>
        <dbReference type="Proteomes" id="UP000268162"/>
    </source>
</evidence>
<dbReference type="Proteomes" id="UP000268162">
    <property type="component" value="Unassembled WGS sequence"/>
</dbReference>
<evidence type="ECO:0000313" key="2">
    <source>
        <dbReference type="EMBL" id="RKP36068.1"/>
    </source>
</evidence>
<organism evidence="2 3">
    <name type="scientific">Dimargaris cristalligena</name>
    <dbReference type="NCBI Taxonomy" id="215637"/>
    <lineage>
        <taxon>Eukaryota</taxon>
        <taxon>Fungi</taxon>
        <taxon>Fungi incertae sedis</taxon>
        <taxon>Zoopagomycota</taxon>
        <taxon>Kickxellomycotina</taxon>
        <taxon>Dimargaritomycetes</taxon>
        <taxon>Dimargaritales</taxon>
        <taxon>Dimargaritaceae</taxon>
        <taxon>Dimargaris</taxon>
    </lineage>
</organism>
<reference evidence="3" key="1">
    <citation type="journal article" date="2018" name="Nat. Microbiol.">
        <title>Leveraging single-cell genomics to expand the fungal tree of life.</title>
        <authorList>
            <person name="Ahrendt S.R."/>
            <person name="Quandt C.A."/>
            <person name="Ciobanu D."/>
            <person name="Clum A."/>
            <person name="Salamov A."/>
            <person name="Andreopoulos B."/>
            <person name="Cheng J.F."/>
            <person name="Woyke T."/>
            <person name="Pelin A."/>
            <person name="Henrissat B."/>
            <person name="Reynolds N.K."/>
            <person name="Benny G.L."/>
            <person name="Smith M.E."/>
            <person name="James T.Y."/>
            <person name="Grigoriev I.V."/>
        </authorList>
    </citation>
    <scope>NUCLEOTIDE SEQUENCE [LARGE SCALE GENOMIC DNA]</scope>
    <source>
        <strain evidence="3">RSA 468</strain>
    </source>
</reference>